<dbReference type="InterPro" id="IPR013216">
    <property type="entry name" value="Methyltransf_11"/>
</dbReference>
<dbReference type="Gene3D" id="3.40.50.150">
    <property type="entry name" value="Vaccinia Virus protein VP39"/>
    <property type="match status" value="1"/>
</dbReference>
<dbReference type="OrthoDB" id="9787807at2"/>
<reference evidence="2 3" key="1">
    <citation type="journal article" date="2018" name="Sci. Rep.">
        <title>A novel species of the marine cyanobacterium Acaryochloris with a unique pigment content and lifestyle.</title>
        <authorList>
            <person name="Partensky F."/>
            <person name="Six C."/>
            <person name="Ratin M."/>
            <person name="Garczarek L."/>
            <person name="Vaulot D."/>
            <person name="Probert I."/>
            <person name="Calteau A."/>
            <person name="Gourvil P."/>
            <person name="Marie D."/>
            <person name="Grebert T."/>
            <person name="Bouchier C."/>
            <person name="Le Panse S."/>
            <person name="Gachenot M."/>
            <person name="Rodriguez F."/>
            <person name="Garrido J.L."/>
        </authorList>
    </citation>
    <scope>NUCLEOTIDE SEQUENCE [LARGE SCALE GENOMIC DNA]</scope>
    <source>
        <strain evidence="2 3">RCC1774</strain>
    </source>
</reference>
<proteinExistence type="predicted"/>
<dbReference type="Pfam" id="PF08241">
    <property type="entry name" value="Methyltransf_11"/>
    <property type="match status" value="1"/>
</dbReference>
<sequence length="237" mass="26932">MVMQLANVVPFGRSFDEYQQMFSLCTSDLSKQILGVGDGPASFNAEATQQGFQVTSIDPVYAFNGAEIQQRFDAVVDDIIDQVKSSPDDWIWSYHQSPEDLRQNREQVLQKFLQDYESGKQAGRYLVGELPNLPFADNQFDLALCSHFLFLYSDHVDEAFHHSAIHEMLRISSEIRIFPLLTLMLEQSSYLDSVMQTFKTSGYAVHLTQVPYELQKGGNQMLVIRQTFPSSPSVTLQ</sequence>
<accession>A0A2W1JKJ0</accession>
<feature type="domain" description="Methyltransferase type 11" evidence="1">
    <location>
        <begin position="121"/>
        <end position="159"/>
    </location>
</feature>
<keyword evidence="3" id="KW-1185">Reference proteome</keyword>
<dbReference type="GO" id="GO:0008757">
    <property type="term" value="F:S-adenosylmethionine-dependent methyltransferase activity"/>
    <property type="evidence" value="ECO:0007669"/>
    <property type="project" value="InterPro"/>
</dbReference>
<evidence type="ECO:0000259" key="1">
    <source>
        <dbReference type="Pfam" id="PF08241"/>
    </source>
</evidence>
<dbReference type="RefSeq" id="WP_110985625.1">
    <property type="nucleotide sequence ID" value="NZ_CAWNWM010000004.1"/>
</dbReference>
<dbReference type="EMBL" id="PQWO01000004">
    <property type="protein sequence ID" value="PZD73889.1"/>
    <property type="molecule type" value="Genomic_DNA"/>
</dbReference>
<protein>
    <recommendedName>
        <fullName evidence="1">Methyltransferase type 11 domain-containing protein</fullName>
    </recommendedName>
</protein>
<comment type="caution">
    <text evidence="2">The sequence shown here is derived from an EMBL/GenBank/DDBJ whole genome shotgun (WGS) entry which is preliminary data.</text>
</comment>
<dbReference type="InterPro" id="IPR029063">
    <property type="entry name" value="SAM-dependent_MTases_sf"/>
</dbReference>
<dbReference type="Proteomes" id="UP000248857">
    <property type="component" value="Unassembled WGS sequence"/>
</dbReference>
<dbReference type="AlphaFoldDB" id="A0A2W1JKJ0"/>
<gene>
    <name evidence="2" type="ORF">C1752_01657</name>
</gene>
<organism evidence="2 3">
    <name type="scientific">Acaryochloris thomasi RCC1774</name>
    <dbReference type="NCBI Taxonomy" id="1764569"/>
    <lineage>
        <taxon>Bacteria</taxon>
        <taxon>Bacillati</taxon>
        <taxon>Cyanobacteriota</taxon>
        <taxon>Cyanophyceae</taxon>
        <taxon>Acaryochloridales</taxon>
        <taxon>Acaryochloridaceae</taxon>
        <taxon>Acaryochloris</taxon>
        <taxon>Acaryochloris thomasi</taxon>
    </lineage>
</organism>
<dbReference type="SUPFAM" id="SSF53335">
    <property type="entry name" value="S-adenosyl-L-methionine-dependent methyltransferases"/>
    <property type="match status" value="1"/>
</dbReference>
<evidence type="ECO:0000313" key="2">
    <source>
        <dbReference type="EMBL" id="PZD73889.1"/>
    </source>
</evidence>
<evidence type="ECO:0000313" key="3">
    <source>
        <dbReference type="Proteomes" id="UP000248857"/>
    </source>
</evidence>
<name>A0A2W1JKJ0_9CYAN</name>